<organism evidence="1 2">
    <name type="scientific">Mycena albidolilacea</name>
    <dbReference type="NCBI Taxonomy" id="1033008"/>
    <lineage>
        <taxon>Eukaryota</taxon>
        <taxon>Fungi</taxon>
        <taxon>Dikarya</taxon>
        <taxon>Basidiomycota</taxon>
        <taxon>Agaricomycotina</taxon>
        <taxon>Agaricomycetes</taxon>
        <taxon>Agaricomycetidae</taxon>
        <taxon>Agaricales</taxon>
        <taxon>Marasmiineae</taxon>
        <taxon>Mycenaceae</taxon>
        <taxon>Mycena</taxon>
    </lineage>
</organism>
<feature type="non-terminal residue" evidence="1">
    <location>
        <position position="1"/>
    </location>
</feature>
<keyword evidence="2" id="KW-1185">Reference proteome</keyword>
<sequence length="133" mass="15416">GGEEWTKCVHLLVELERKTGFHDKGMLKAPYGKKDRPVEVEAFMSEARHWENKFALRTEIGSREAEGGFAQRWWKWWGIGQPAARVEDGEWLAPEDVEDDQWEDMRKRYGRNGMLLYVGGLFWWGEAAAGEGE</sequence>
<dbReference type="Proteomes" id="UP001218218">
    <property type="component" value="Unassembled WGS sequence"/>
</dbReference>
<evidence type="ECO:0000313" key="1">
    <source>
        <dbReference type="EMBL" id="KAJ7300373.1"/>
    </source>
</evidence>
<evidence type="ECO:0000313" key="2">
    <source>
        <dbReference type="Proteomes" id="UP001218218"/>
    </source>
</evidence>
<gene>
    <name evidence="1" type="ORF">DFH08DRAFT_635739</name>
</gene>
<accession>A0AAD6YW34</accession>
<dbReference type="EMBL" id="JARIHO010000174">
    <property type="protein sequence ID" value="KAJ7300373.1"/>
    <property type="molecule type" value="Genomic_DNA"/>
</dbReference>
<reference evidence="1" key="1">
    <citation type="submission" date="2023-03" db="EMBL/GenBank/DDBJ databases">
        <title>Massive genome expansion in bonnet fungi (Mycena s.s.) driven by repeated elements and novel gene families across ecological guilds.</title>
        <authorList>
            <consortium name="Lawrence Berkeley National Laboratory"/>
            <person name="Harder C.B."/>
            <person name="Miyauchi S."/>
            <person name="Viragh M."/>
            <person name="Kuo A."/>
            <person name="Thoen E."/>
            <person name="Andreopoulos B."/>
            <person name="Lu D."/>
            <person name="Skrede I."/>
            <person name="Drula E."/>
            <person name="Henrissat B."/>
            <person name="Morin E."/>
            <person name="Kohler A."/>
            <person name="Barry K."/>
            <person name="LaButti K."/>
            <person name="Morin E."/>
            <person name="Salamov A."/>
            <person name="Lipzen A."/>
            <person name="Mereny Z."/>
            <person name="Hegedus B."/>
            <person name="Baldrian P."/>
            <person name="Stursova M."/>
            <person name="Weitz H."/>
            <person name="Taylor A."/>
            <person name="Grigoriev I.V."/>
            <person name="Nagy L.G."/>
            <person name="Martin F."/>
            <person name="Kauserud H."/>
        </authorList>
    </citation>
    <scope>NUCLEOTIDE SEQUENCE</scope>
    <source>
        <strain evidence="1">CBHHK002</strain>
    </source>
</reference>
<dbReference type="AlphaFoldDB" id="A0AAD6YW34"/>
<comment type="caution">
    <text evidence="1">The sequence shown here is derived from an EMBL/GenBank/DDBJ whole genome shotgun (WGS) entry which is preliminary data.</text>
</comment>
<protein>
    <submittedName>
        <fullName evidence="1">Uncharacterized protein</fullName>
    </submittedName>
</protein>
<name>A0AAD6YW34_9AGAR</name>
<feature type="non-terminal residue" evidence="1">
    <location>
        <position position="133"/>
    </location>
</feature>
<proteinExistence type="predicted"/>